<keyword evidence="12" id="KW-1133">Transmembrane helix</keyword>
<evidence type="ECO:0000256" key="8">
    <source>
        <dbReference type="ARBA" id="ARBA00048679"/>
    </source>
</evidence>
<dbReference type="PROSITE" id="PS50011">
    <property type="entry name" value="PROTEIN_KINASE_DOM"/>
    <property type="match status" value="1"/>
</dbReference>
<dbReference type="STRING" id="29655.A0A0K9P5K2"/>
<evidence type="ECO:0000256" key="4">
    <source>
        <dbReference type="ARBA" id="ARBA00022741"/>
    </source>
</evidence>
<sequence>MDVVIVIVTGAAAGVVIAILLAISAFLCIKLSQSTSRRTRRLASNASIASTSPLPTTTRNDSFDTAPSINSPLPTTTLRATSVNSEGNSNCFWWSKPNNRQFGIQRYPHKEIQTATDNFTTCLGEGSFGSVYKADMPSGEVVAVKVLALKSSQGEREFQTEVRLLSRHHHPNLVNLVGYSVDKGRRMLIYEYMSNGSVSSHLYSDGPKTLSWEERMQIIFDVSQGINYLHEEAVVPVLHRDLKPSNILLNEYMRAKVSDFGLSKEAVNNGRMSGLKGTYGYIDPNYLTTGQFTTKSDIYSFGLLVFELITAINPHKGLTDYINLATAGGGMNDADWDTILDHKLIGNCDLSQVKLLADIAYRCLDDNPQNRPSIVDVIAATSAINGRGHFNIAQENQATNQQVPNA</sequence>
<evidence type="ECO:0000313" key="14">
    <source>
        <dbReference type="EMBL" id="KMZ64279.1"/>
    </source>
</evidence>
<dbReference type="FunFam" id="3.30.200.20:FF:000178">
    <property type="entry name" value="serine/threonine-protein kinase PBS1-like"/>
    <property type="match status" value="1"/>
</dbReference>
<evidence type="ECO:0000256" key="9">
    <source>
        <dbReference type="PROSITE-ProRule" id="PRU10141"/>
    </source>
</evidence>
<dbReference type="Gene3D" id="3.30.200.20">
    <property type="entry name" value="Phosphorylase Kinase, domain 1"/>
    <property type="match status" value="1"/>
</dbReference>
<evidence type="ECO:0000256" key="2">
    <source>
        <dbReference type="ARBA" id="ARBA00022527"/>
    </source>
</evidence>
<keyword evidence="5 14" id="KW-0418">Kinase</keyword>
<dbReference type="GO" id="GO:0005886">
    <property type="term" value="C:plasma membrane"/>
    <property type="evidence" value="ECO:0000318"/>
    <property type="project" value="GO_Central"/>
</dbReference>
<evidence type="ECO:0000313" key="15">
    <source>
        <dbReference type="Proteomes" id="UP000036987"/>
    </source>
</evidence>
<dbReference type="GO" id="GO:0004672">
    <property type="term" value="F:protein kinase activity"/>
    <property type="evidence" value="ECO:0000318"/>
    <property type="project" value="GO_Central"/>
</dbReference>
<evidence type="ECO:0000256" key="10">
    <source>
        <dbReference type="RuleBase" id="RU000304"/>
    </source>
</evidence>
<dbReference type="Proteomes" id="UP000036987">
    <property type="component" value="Unassembled WGS sequence"/>
</dbReference>
<dbReference type="InterPro" id="IPR008271">
    <property type="entry name" value="Ser/Thr_kinase_AS"/>
</dbReference>
<protein>
    <recommendedName>
        <fullName evidence="1">non-specific serine/threonine protein kinase</fullName>
        <ecNumber evidence="1">2.7.11.1</ecNumber>
    </recommendedName>
</protein>
<organism evidence="14 15">
    <name type="scientific">Zostera marina</name>
    <name type="common">Eelgrass</name>
    <dbReference type="NCBI Taxonomy" id="29655"/>
    <lineage>
        <taxon>Eukaryota</taxon>
        <taxon>Viridiplantae</taxon>
        <taxon>Streptophyta</taxon>
        <taxon>Embryophyta</taxon>
        <taxon>Tracheophyta</taxon>
        <taxon>Spermatophyta</taxon>
        <taxon>Magnoliopsida</taxon>
        <taxon>Liliopsida</taxon>
        <taxon>Zosteraceae</taxon>
        <taxon>Zostera</taxon>
    </lineage>
</organism>
<keyword evidence="4 9" id="KW-0547">Nucleotide-binding</keyword>
<dbReference type="OrthoDB" id="4062651at2759"/>
<comment type="caution">
    <text evidence="14">The sequence shown here is derived from an EMBL/GenBank/DDBJ whole genome shotgun (WGS) entry which is preliminary data.</text>
</comment>
<name>A0A0K9P5K2_ZOSMR</name>
<feature type="binding site" evidence="9">
    <location>
        <position position="150"/>
    </location>
    <ligand>
        <name>ATP</name>
        <dbReference type="ChEBI" id="CHEBI:30616"/>
    </ligand>
</feature>
<keyword evidence="15" id="KW-1185">Reference proteome</keyword>
<dbReference type="GO" id="GO:0007165">
    <property type="term" value="P:signal transduction"/>
    <property type="evidence" value="ECO:0000318"/>
    <property type="project" value="GO_Central"/>
</dbReference>
<dbReference type="GO" id="GO:0005524">
    <property type="term" value="F:ATP binding"/>
    <property type="evidence" value="ECO:0007669"/>
    <property type="project" value="UniProtKB-UniRule"/>
</dbReference>
<dbReference type="PANTHER" id="PTHR47989">
    <property type="entry name" value="OS01G0750732 PROTEIN"/>
    <property type="match status" value="1"/>
</dbReference>
<dbReference type="Gene3D" id="1.10.510.10">
    <property type="entry name" value="Transferase(Phosphotransferase) domain 1"/>
    <property type="match status" value="1"/>
</dbReference>
<keyword evidence="12" id="KW-0472">Membrane</keyword>
<proteinExistence type="inferred from homology"/>
<dbReference type="InterPro" id="IPR011009">
    <property type="entry name" value="Kinase-like_dom_sf"/>
</dbReference>
<evidence type="ECO:0000259" key="13">
    <source>
        <dbReference type="PROSITE" id="PS50011"/>
    </source>
</evidence>
<feature type="transmembrane region" description="Helical" evidence="12">
    <location>
        <begin position="6"/>
        <end position="31"/>
    </location>
</feature>
<evidence type="ECO:0000256" key="6">
    <source>
        <dbReference type="ARBA" id="ARBA00022840"/>
    </source>
</evidence>
<evidence type="ECO:0000256" key="3">
    <source>
        <dbReference type="ARBA" id="ARBA00022679"/>
    </source>
</evidence>
<gene>
    <name evidence="14" type="ORF">ZOSMA_379G00190</name>
</gene>
<dbReference type="SUPFAM" id="SSF56112">
    <property type="entry name" value="Protein kinase-like (PK-like)"/>
    <property type="match status" value="1"/>
</dbReference>
<keyword evidence="2 10" id="KW-0723">Serine/threonine-protein kinase</keyword>
<reference evidence="15" key="1">
    <citation type="journal article" date="2016" name="Nature">
        <title>The genome of the seagrass Zostera marina reveals angiosperm adaptation to the sea.</title>
        <authorList>
            <person name="Olsen J.L."/>
            <person name="Rouze P."/>
            <person name="Verhelst B."/>
            <person name="Lin Y.-C."/>
            <person name="Bayer T."/>
            <person name="Collen J."/>
            <person name="Dattolo E."/>
            <person name="De Paoli E."/>
            <person name="Dittami S."/>
            <person name="Maumus F."/>
            <person name="Michel G."/>
            <person name="Kersting A."/>
            <person name="Lauritano C."/>
            <person name="Lohaus R."/>
            <person name="Toepel M."/>
            <person name="Tonon T."/>
            <person name="Vanneste K."/>
            <person name="Amirebrahimi M."/>
            <person name="Brakel J."/>
            <person name="Bostroem C."/>
            <person name="Chovatia M."/>
            <person name="Grimwood J."/>
            <person name="Jenkins J.W."/>
            <person name="Jueterbock A."/>
            <person name="Mraz A."/>
            <person name="Stam W.T."/>
            <person name="Tice H."/>
            <person name="Bornberg-Bauer E."/>
            <person name="Green P.J."/>
            <person name="Pearson G.A."/>
            <person name="Procaccini G."/>
            <person name="Duarte C.M."/>
            <person name="Schmutz J."/>
            <person name="Reusch T.B.H."/>
            <person name="Van de Peer Y."/>
        </authorList>
    </citation>
    <scope>NUCLEOTIDE SEQUENCE [LARGE SCALE GENOMIC DNA]</scope>
    <source>
        <strain evidence="15">cv. Finnish</strain>
    </source>
</reference>
<dbReference type="EC" id="2.7.11.1" evidence="1"/>
<evidence type="ECO:0000256" key="11">
    <source>
        <dbReference type="SAM" id="MobiDB-lite"/>
    </source>
</evidence>
<dbReference type="EMBL" id="LFYR01001172">
    <property type="protein sequence ID" value="KMZ64279.1"/>
    <property type="molecule type" value="Genomic_DNA"/>
</dbReference>
<dbReference type="PROSITE" id="PS00108">
    <property type="entry name" value="PROTEIN_KINASE_ST"/>
    <property type="match status" value="1"/>
</dbReference>
<evidence type="ECO:0000256" key="7">
    <source>
        <dbReference type="ARBA" id="ARBA00047899"/>
    </source>
</evidence>
<accession>A0A0K9P5K2</accession>
<evidence type="ECO:0000256" key="12">
    <source>
        <dbReference type="SAM" id="Phobius"/>
    </source>
</evidence>
<feature type="domain" description="Protein kinase" evidence="13">
    <location>
        <begin position="117"/>
        <end position="392"/>
    </location>
</feature>
<dbReference type="GO" id="GO:0004674">
    <property type="term" value="F:protein serine/threonine kinase activity"/>
    <property type="evidence" value="ECO:0007669"/>
    <property type="project" value="UniProtKB-KW"/>
</dbReference>
<dbReference type="PROSITE" id="PS00107">
    <property type="entry name" value="PROTEIN_KINASE_ATP"/>
    <property type="match status" value="1"/>
</dbReference>
<dbReference type="FunFam" id="1.10.510.10:FF:001023">
    <property type="entry name" value="Os07g0541700 protein"/>
    <property type="match status" value="1"/>
</dbReference>
<keyword evidence="6 9" id="KW-0067">ATP-binding</keyword>
<dbReference type="PANTHER" id="PTHR47989:SF43">
    <property type="entry name" value="CALCIUM_CALMODULIN-REGULATED RECEPTOR-LIKE KINASE 2"/>
    <property type="match status" value="1"/>
</dbReference>
<dbReference type="OMA" id="CIELQEN"/>
<comment type="catalytic activity">
    <reaction evidence="7">
        <text>L-threonyl-[protein] + ATP = O-phospho-L-threonyl-[protein] + ADP + H(+)</text>
        <dbReference type="Rhea" id="RHEA:46608"/>
        <dbReference type="Rhea" id="RHEA-COMP:11060"/>
        <dbReference type="Rhea" id="RHEA-COMP:11605"/>
        <dbReference type="ChEBI" id="CHEBI:15378"/>
        <dbReference type="ChEBI" id="CHEBI:30013"/>
        <dbReference type="ChEBI" id="CHEBI:30616"/>
        <dbReference type="ChEBI" id="CHEBI:61977"/>
        <dbReference type="ChEBI" id="CHEBI:456216"/>
        <dbReference type="EC" id="2.7.11.1"/>
    </reaction>
</comment>
<keyword evidence="12" id="KW-0812">Transmembrane</keyword>
<dbReference type="InterPro" id="IPR017441">
    <property type="entry name" value="Protein_kinase_ATP_BS"/>
</dbReference>
<comment type="similarity">
    <text evidence="10">Belongs to the protein kinase superfamily.</text>
</comment>
<dbReference type="Pfam" id="PF00069">
    <property type="entry name" value="Pkinase"/>
    <property type="match status" value="1"/>
</dbReference>
<evidence type="ECO:0000256" key="5">
    <source>
        <dbReference type="ARBA" id="ARBA00022777"/>
    </source>
</evidence>
<feature type="region of interest" description="Disordered" evidence="11">
    <location>
        <begin position="42"/>
        <end position="75"/>
    </location>
</feature>
<dbReference type="AlphaFoldDB" id="A0A0K9P5K2"/>
<dbReference type="InterPro" id="IPR000719">
    <property type="entry name" value="Prot_kinase_dom"/>
</dbReference>
<dbReference type="SMART" id="SM00220">
    <property type="entry name" value="S_TKc"/>
    <property type="match status" value="1"/>
</dbReference>
<evidence type="ECO:0000256" key="1">
    <source>
        <dbReference type="ARBA" id="ARBA00012513"/>
    </source>
</evidence>
<keyword evidence="3" id="KW-0808">Transferase</keyword>
<feature type="compositionally biased region" description="Polar residues" evidence="11">
    <location>
        <begin position="48"/>
        <end position="75"/>
    </location>
</feature>
<comment type="catalytic activity">
    <reaction evidence="8">
        <text>L-seryl-[protein] + ATP = O-phospho-L-seryl-[protein] + ADP + H(+)</text>
        <dbReference type="Rhea" id="RHEA:17989"/>
        <dbReference type="Rhea" id="RHEA-COMP:9863"/>
        <dbReference type="Rhea" id="RHEA-COMP:11604"/>
        <dbReference type="ChEBI" id="CHEBI:15378"/>
        <dbReference type="ChEBI" id="CHEBI:29999"/>
        <dbReference type="ChEBI" id="CHEBI:30616"/>
        <dbReference type="ChEBI" id="CHEBI:83421"/>
        <dbReference type="ChEBI" id="CHEBI:456216"/>
        <dbReference type="EC" id="2.7.11.1"/>
    </reaction>
</comment>